<reference evidence="1 2" key="1">
    <citation type="submission" date="2018-06" db="EMBL/GenBank/DDBJ databases">
        <title>Comparative genomics reveals the genomic features of Rhizophagus irregularis, R. cerebriforme, R. diaphanum and Gigaspora rosea, and their symbiotic lifestyle signature.</title>
        <authorList>
            <person name="Morin E."/>
            <person name="San Clemente H."/>
            <person name="Chen E.C.H."/>
            <person name="De La Providencia I."/>
            <person name="Hainaut M."/>
            <person name="Kuo A."/>
            <person name="Kohler A."/>
            <person name="Murat C."/>
            <person name="Tang N."/>
            <person name="Roy S."/>
            <person name="Loubradou J."/>
            <person name="Henrissat B."/>
            <person name="Grigoriev I.V."/>
            <person name="Corradi N."/>
            <person name="Roux C."/>
            <person name="Martin F.M."/>
        </authorList>
    </citation>
    <scope>NUCLEOTIDE SEQUENCE [LARGE SCALE GENOMIC DNA]</scope>
    <source>
        <strain evidence="1 2">DAOM 227022</strain>
    </source>
</reference>
<dbReference type="OrthoDB" id="25620at2759"/>
<comment type="caution">
    <text evidence="1">The sequence shown here is derived from an EMBL/GenBank/DDBJ whole genome shotgun (WGS) entry which is preliminary data.</text>
</comment>
<dbReference type="Proteomes" id="UP000265703">
    <property type="component" value="Unassembled WGS sequence"/>
</dbReference>
<keyword evidence="2" id="KW-1185">Reference proteome</keyword>
<organism evidence="1 2">
    <name type="scientific">Glomus cerebriforme</name>
    <dbReference type="NCBI Taxonomy" id="658196"/>
    <lineage>
        <taxon>Eukaryota</taxon>
        <taxon>Fungi</taxon>
        <taxon>Fungi incertae sedis</taxon>
        <taxon>Mucoromycota</taxon>
        <taxon>Glomeromycotina</taxon>
        <taxon>Glomeromycetes</taxon>
        <taxon>Glomerales</taxon>
        <taxon>Glomeraceae</taxon>
        <taxon>Glomus</taxon>
    </lineage>
</organism>
<gene>
    <name evidence="1" type="ORF">C1645_820262</name>
</gene>
<evidence type="ECO:0008006" key="3">
    <source>
        <dbReference type="Google" id="ProtNLM"/>
    </source>
</evidence>
<evidence type="ECO:0000313" key="2">
    <source>
        <dbReference type="Proteomes" id="UP000265703"/>
    </source>
</evidence>
<proteinExistence type="predicted"/>
<protein>
    <recommendedName>
        <fullName evidence="3">BACK domain-containing protein</fullName>
    </recommendedName>
</protein>
<accession>A0A397T778</accession>
<dbReference type="AlphaFoldDB" id="A0A397T778"/>
<sequence>MFNISDFILFIKEIKEDYKKLKITEEKLDLKKRIRITLTEHLKRKRPAFPIITSNLRRLEDTNTDLILKEPQASSLYEINIEESLIEKVDENSLLEETRLPLEILTVTLYWEILDLTKERLNDSGIKNKDIDRISLTKSEKQDAESPKGVYRGRAEDVDYNDKFILRKENIPSRLFDIILSPDILKLLMVTDELDIQLLTSYIQEYLIRYEPNFYKIQLEFLDFLKQLHTLSTSLLLSLLKQDDLCMNESEIFYNVLRWCFVQKY</sequence>
<evidence type="ECO:0000313" key="1">
    <source>
        <dbReference type="EMBL" id="RIA92746.1"/>
    </source>
</evidence>
<dbReference type="EMBL" id="QKYT01000118">
    <property type="protein sequence ID" value="RIA92746.1"/>
    <property type="molecule type" value="Genomic_DNA"/>
</dbReference>
<name>A0A397T778_9GLOM</name>